<dbReference type="Proteomes" id="UP001500665">
    <property type="component" value="Unassembled WGS sequence"/>
</dbReference>
<name>A0ABN1RVM8_9ACTN</name>
<comment type="caution">
    <text evidence="1">The sequence shown here is derived from an EMBL/GenBank/DDBJ whole genome shotgun (WGS) entry which is preliminary data.</text>
</comment>
<dbReference type="EMBL" id="BAAAHH010000037">
    <property type="protein sequence ID" value="GAA0965213.1"/>
    <property type="molecule type" value="Genomic_DNA"/>
</dbReference>
<evidence type="ECO:0000313" key="1">
    <source>
        <dbReference type="EMBL" id="GAA0965213.1"/>
    </source>
</evidence>
<keyword evidence="2" id="KW-1185">Reference proteome</keyword>
<evidence type="ECO:0000313" key="2">
    <source>
        <dbReference type="Proteomes" id="UP001500665"/>
    </source>
</evidence>
<proteinExistence type="predicted"/>
<sequence>MDTEEQLASGLWRLTDGDRAIAERLWTLLGRPADGSMSLAGRMLRLREALAVVAMAAALSRGQLARVLNRCAVVFSPLLQWRTEPVGLRVVPDVLIVHSDHVNDAEQALTRLRSLVATVKERA</sequence>
<reference evidence="1 2" key="1">
    <citation type="journal article" date="2019" name="Int. J. Syst. Evol. Microbiol.">
        <title>The Global Catalogue of Microorganisms (GCM) 10K type strain sequencing project: providing services to taxonomists for standard genome sequencing and annotation.</title>
        <authorList>
            <consortium name="The Broad Institute Genomics Platform"/>
            <consortium name="The Broad Institute Genome Sequencing Center for Infectious Disease"/>
            <person name="Wu L."/>
            <person name="Ma J."/>
        </authorList>
    </citation>
    <scope>NUCLEOTIDE SEQUENCE [LARGE SCALE GENOMIC DNA]</scope>
    <source>
        <strain evidence="1 2">JCM 10696</strain>
    </source>
</reference>
<evidence type="ECO:0008006" key="3">
    <source>
        <dbReference type="Google" id="ProtNLM"/>
    </source>
</evidence>
<organism evidence="1 2">
    <name type="scientific">Actinocorallia libanotica</name>
    <dbReference type="NCBI Taxonomy" id="46162"/>
    <lineage>
        <taxon>Bacteria</taxon>
        <taxon>Bacillati</taxon>
        <taxon>Actinomycetota</taxon>
        <taxon>Actinomycetes</taxon>
        <taxon>Streptosporangiales</taxon>
        <taxon>Thermomonosporaceae</taxon>
        <taxon>Actinocorallia</taxon>
    </lineage>
</organism>
<accession>A0ABN1RVM8</accession>
<gene>
    <name evidence="1" type="ORF">GCM10009550_64910</name>
</gene>
<protein>
    <recommendedName>
        <fullName evidence="3">DUF222 domain-containing protein</fullName>
    </recommendedName>
</protein>